<organism evidence="1 2">
    <name type="scientific">Hassallia byssoidea VB512170</name>
    <dbReference type="NCBI Taxonomy" id="1304833"/>
    <lineage>
        <taxon>Bacteria</taxon>
        <taxon>Bacillati</taxon>
        <taxon>Cyanobacteriota</taxon>
        <taxon>Cyanophyceae</taxon>
        <taxon>Nostocales</taxon>
        <taxon>Tolypothrichaceae</taxon>
        <taxon>Hassallia</taxon>
    </lineage>
</organism>
<evidence type="ECO:0000313" key="1">
    <source>
        <dbReference type="EMBL" id="NEU76710.1"/>
    </source>
</evidence>
<accession>A0A846HJB6</accession>
<proteinExistence type="predicted"/>
<reference evidence="1 2" key="1">
    <citation type="journal article" date="2015" name="Genome Announc.">
        <title>Draft Genome Sequence of Cyanobacterium Hassallia byssoidea Strain VB512170, Isolated from Monuments in India.</title>
        <authorList>
            <person name="Singh D."/>
            <person name="Chandrababunaidu M.M."/>
            <person name="Panda A."/>
            <person name="Sen D."/>
            <person name="Bhattacharyya S."/>
            <person name="Adhikary S.P."/>
            <person name="Tripathy S."/>
        </authorList>
    </citation>
    <scope>NUCLEOTIDE SEQUENCE [LARGE SCALE GENOMIC DNA]</scope>
    <source>
        <strain evidence="1 2">VB512170</strain>
    </source>
</reference>
<sequence length="73" mass="7960">MDELTEVLVFDDTTGAEILLYLDALAQQLNDFRSKHPHTYSYLCETATGTGDMSLGDGISALNWAANYVAGDE</sequence>
<evidence type="ECO:0000313" key="2">
    <source>
        <dbReference type="Proteomes" id="UP000031549"/>
    </source>
</evidence>
<dbReference type="RefSeq" id="WP_039740789.1">
    <property type="nucleotide sequence ID" value="NZ_JTCM02000127.1"/>
</dbReference>
<dbReference type="AlphaFoldDB" id="A0A846HJB6"/>
<gene>
    <name evidence="1" type="ORF">PI95_030430</name>
</gene>
<protein>
    <submittedName>
        <fullName evidence="1">Uncharacterized protein</fullName>
    </submittedName>
</protein>
<dbReference type="EMBL" id="JTCM02000127">
    <property type="protein sequence ID" value="NEU76710.1"/>
    <property type="molecule type" value="Genomic_DNA"/>
</dbReference>
<name>A0A846HJB6_9CYAN</name>
<dbReference type="Proteomes" id="UP000031549">
    <property type="component" value="Unassembled WGS sequence"/>
</dbReference>
<comment type="caution">
    <text evidence="1">The sequence shown here is derived from an EMBL/GenBank/DDBJ whole genome shotgun (WGS) entry which is preliminary data.</text>
</comment>
<keyword evidence="2" id="KW-1185">Reference proteome</keyword>